<organism evidence="1 2">
    <name type="scientific">Diphasiastrum complanatum</name>
    <name type="common">Issler's clubmoss</name>
    <name type="synonym">Lycopodium complanatum</name>
    <dbReference type="NCBI Taxonomy" id="34168"/>
    <lineage>
        <taxon>Eukaryota</taxon>
        <taxon>Viridiplantae</taxon>
        <taxon>Streptophyta</taxon>
        <taxon>Embryophyta</taxon>
        <taxon>Tracheophyta</taxon>
        <taxon>Lycopodiopsida</taxon>
        <taxon>Lycopodiales</taxon>
        <taxon>Lycopodiaceae</taxon>
        <taxon>Lycopodioideae</taxon>
        <taxon>Diphasiastrum</taxon>
    </lineage>
</organism>
<keyword evidence="2" id="KW-1185">Reference proteome</keyword>
<dbReference type="EMBL" id="CM055112">
    <property type="protein sequence ID" value="KAJ7516912.1"/>
    <property type="molecule type" value="Genomic_DNA"/>
</dbReference>
<evidence type="ECO:0000313" key="2">
    <source>
        <dbReference type="Proteomes" id="UP001162992"/>
    </source>
</evidence>
<gene>
    <name evidence="1" type="ORF">O6H91_21G004100</name>
</gene>
<comment type="caution">
    <text evidence="1">The sequence shown here is derived from an EMBL/GenBank/DDBJ whole genome shotgun (WGS) entry which is preliminary data.</text>
</comment>
<sequence length="128" mass="15058">MANIAVNKDEYVSTGSKLSVPKGILQKDRTKTRYQRLHQHNDRHKLQSEGILLGFNQIHQRLYSAFRNYYIVFLRPLNLQDQPIAIRIQTLFHVSTGHKSTVIQSQYSTKILPIQGLRSFQHIYRFHL</sequence>
<name>A0ACC2AH94_DIPCM</name>
<evidence type="ECO:0000313" key="1">
    <source>
        <dbReference type="EMBL" id="KAJ7516912.1"/>
    </source>
</evidence>
<protein>
    <submittedName>
        <fullName evidence="1">Uncharacterized protein</fullName>
    </submittedName>
</protein>
<accession>A0ACC2AH94</accession>
<reference evidence="2" key="1">
    <citation type="journal article" date="2024" name="Proc. Natl. Acad. Sci. U.S.A.">
        <title>Extraordinary preservation of gene collinearity over three hundred million years revealed in homosporous lycophytes.</title>
        <authorList>
            <person name="Li C."/>
            <person name="Wickell D."/>
            <person name="Kuo L.Y."/>
            <person name="Chen X."/>
            <person name="Nie B."/>
            <person name="Liao X."/>
            <person name="Peng D."/>
            <person name="Ji J."/>
            <person name="Jenkins J."/>
            <person name="Williams M."/>
            <person name="Shu S."/>
            <person name="Plott C."/>
            <person name="Barry K."/>
            <person name="Rajasekar S."/>
            <person name="Grimwood J."/>
            <person name="Han X."/>
            <person name="Sun S."/>
            <person name="Hou Z."/>
            <person name="He W."/>
            <person name="Dai G."/>
            <person name="Sun C."/>
            <person name="Schmutz J."/>
            <person name="Leebens-Mack J.H."/>
            <person name="Li F.W."/>
            <person name="Wang L."/>
        </authorList>
    </citation>
    <scope>NUCLEOTIDE SEQUENCE [LARGE SCALE GENOMIC DNA]</scope>
    <source>
        <strain evidence="2">cv. PW_Plant_1</strain>
    </source>
</reference>
<proteinExistence type="predicted"/>
<dbReference type="Proteomes" id="UP001162992">
    <property type="component" value="Chromosome 21"/>
</dbReference>